<sequence>MAFMMPVVKNDWDIYHTQRSRRTSESAEKVVAGVGGRVRKVSESRSEGPALSPRMGSALSPHRSAPAMRSLSYCRAPHSRVSLRAQDSPKGSASPPSAARDTEKFHSRLVEKLRRALGRSESRREERSS</sequence>
<dbReference type="EMBL" id="KQ461196">
    <property type="protein sequence ID" value="KPJ06547.1"/>
    <property type="molecule type" value="Genomic_DNA"/>
</dbReference>
<evidence type="ECO:0000256" key="1">
    <source>
        <dbReference type="SAM" id="MobiDB-lite"/>
    </source>
</evidence>
<gene>
    <name evidence="2" type="ORF">RR48_14286</name>
</gene>
<proteinExistence type="predicted"/>
<dbReference type="Proteomes" id="UP000053240">
    <property type="component" value="Unassembled WGS sequence"/>
</dbReference>
<dbReference type="PANTHER" id="PTHR38338">
    <property type="entry name" value="AGAP013079-PA"/>
    <property type="match status" value="1"/>
</dbReference>
<protein>
    <submittedName>
        <fullName evidence="2">Uncharacterized protein</fullName>
    </submittedName>
</protein>
<dbReference type="InParanoid" id="A0A194QLZ5"/>
<reference evidence="2 3" key="1">
    <citation type="journal article" date="2015" name="Nat. Commun.">
        <title>Outbred genome sequencing and CRISPR/Cas9 gene editing in butterflies.</title>
        <authorList>
            <person name="Li X."/>
            <person name="Fan D."/>
            <person name="Zhang W."/>
            <person name="Liu G."/>
            <person name="Zhang L."/>
            <person name="Zhao L."/>
            <person name="Fang X."/>
            <person name="Chen L."/>
            <person name="Dong Y."/>
            <person name="Chen Y."/>
            <person name="Ding Y."/>
            <person name="Zhao R."/>
            <person name="Feng M."/>
            <person name="Zhu Y."/>
            <person name="Feng Y."/>
            <person name="Jiang X."/>
            <person name="Zhu D."/>
            <person name="Xiang H."/>
            <person name="Feng X."/>
            <person name="Li S."/>
            <person name="Wang J."/>
            <person name="Zhang G."/>
            <person name="Kronforst M.R."/>
            <person name="Wang W."/>
        </authorList>
    </citation>
    <scope>NUCLEOTIDE SEQUENCE [LARGE SCALE GENOMIC DNA]</scope>
    <source>
        <strain evidence="2">Ya'a_city_454_Pm</strain>
        <tissue evidence="2">Whole body</tissue>
    </source>
</reference>
<feature type="region of interest" description="Disordered" evidence="1">
    <location>
        <begin position="18"/>
        <end position="107"/>
    </location>
</feature>
<keyword evidence="3" id="KW-1185">Reference proteome</keyword>
<organism evidence="2 3">
    <name type="scientific">Papilio machaon</name>
    <name type="common">Old World swallowtail butterfly</name>
    <dbReference type="NCBI Taxonomy" id="76193"/>
    <lineage>
        <taxon>Eukaryota</taxon>
        <taxon>Metazoa</taxon>
        <taxon>Ecdysozoa</taxon>
        <taxon>Arthropoda</taxon>
        <taxon>Hexapoda</taxon>
        <taxon>Insecta</taxon>
        <taxon>Pterygota</taxon>
        <taxon>Neoptera</taxon>
        <taxon>Endopterygota</taxon>
        <taxon>Lepidoptera</taxon>
        <taxon>Glossata</taxon>
        <taxon>Ditrysia</taxon>
        <taxon>Papilionoidea</taxon>
        <taxon>Papilionidae</taxon>
        <taxon>Papilioninae</taxon>
        <taxon>Papilio</taxon>
    </lineage>
</organism>
<accession>A0A194QLZ5</accession>
<evidence type="ECO:0000313" key="3">
    <source>
        <dbReference type="Proteomes" id="UP000053240"/>
    </source>
</evidence>
<dbReference type="KEGG" id="pmac:106719866"/>
<dbReference type="PANTHER" id="PTHR38338:SF1">
    <property type="entry name" value="AGAP013079-PA"/>
    <property type="match status" value="1"/>
</dbReference>
<feature type="compositionally biased region" description="Low complexity" evidence="1">
    <location>
        <begin position="88"/>
        <end position="99"/>
    </location>
</feature>
<name>A0A194QLZ5_PAPMA</name>
<evidence type="ECO:0000313" key="2">
    <source>
        <dbReference type="EMBL" id="KPJ06547.1"/>
    </source>
</evidence>
<dbReference type="AlphaFoldDB" id="A0A194QLZ5"/>
<feature type="compositionally biased region" description="Basic and acidic residues" evidence="1">
    <location>
        <begin position="18"/>
        <end position="28"/>
    </location>
</feature>